<keyword evidence="1" id="KW-0472">Membrane</keyword>
<evidence type="ECO:0000256" key="1">
    <source>
        <dbReference type="SAM" id="Phobius"/>
    </source>
</evidence>
<name>A0A4Z0PZP9_9BACT</name>
<dbReference type="EMBL" id="SRMB01000004">
    <property type="protein sequence ID" value="TGE23197.1"/>
    <property type="molecule type" value="Genomic_DNA"/>
</dbReference>
<keyword evidence="1" id="KW-1133">Transmembrane helix</keyword>
<proteinExistence type="predicted"/>
<feature type="transmembrane region" description="Helical" evidence="1">
    <location>
        <begin position="7"/>
        <end position="26"/>
    </location>
</feature>
<dbReference type="RefSeq" id="WP_135396714.1">
    <property type="nucleotide sequence ID" value="NZ_SRMB01000004.1"/>
</dbReference>
<gene>
    <name evidence="2" type="ORF">E5K02_18510</name>
</gene>
<dbReference type="AlphaFoldDB" id="A0A4Z0PZP9"/>
<keyword evidence="1" id="KW-0812">Transmembrane</keyword>
<comment type="caution">
    <text evidence="2">The sequence shown here is derived from an EMBL/GenBank/DDBJ whole genome shotgun (WGS) entry which is preliminary data.</text>
</comment>
<reference evidence="2 3" key="1">
    <citation type="submission" date="2019-04" db="EMBL/GenBank/DDBJ databases">
        <authorList>
            <person name="Feng G."/>
            <person name="Zhang J."/>
            <person name="Zhu H."/>
        </authorList>
    </citation>
    <scope>NUCLEOTIDE SEQUENCE [LARGE SCALE GENOMIC DNA]</scope>
    <source>
        <strain evidence="2 3">9PBR-1</strain>
    </source>
</reference>
<protein>
    <recommendedName>
        <fullName evidence="4">DUF3592 domain-containing protein</fullName>
    </recommendedName>
</protein>
<dbReference type="Proteomes" id="UP000298471">
    <property type="component" value="Unassembled WGS sequence"/>
</dbReference>
<evidence type="ECO:0000313" key="3">
    <source>
        <dbReference type="Proteomes" id="UP000298471"/>
    </source>
</evidence>
<sequence>MHRLLNQYGLLLLLNGGLALIFLLQLPESWRITRVVEQGRVVPVEVIHGSTVRLGNRAQSYLDFRYAGRSHSVRVSHALRQRVKGAPTIDLLHLPEYPDLFLPPDYNDQSQSNSLYGLLVMFLGFAGYCLFMLIKKRSD</sequence>
<evidence type="ECO:0008006" key="4">
    <source>
        <dbReference type="Google" id="ProtNLM"/>
    </source>
</evidence>
<feature type="transmembrane region" description="Helical" evidence="1">
    <location>
        <begin position="115"/>
        <end position="134"/>
    </location>
</feature>
<dbReference type="OrthoDB" id="9935704at2"/>
<keyword evidence="3" id="KW-1185">Reference proteome</keyword>
<accession>A0A4Z0PZP9</accession>
<organism evidence="2 3">
    <name type="scientific">Hymenobacter metallicola</name>
    <dbReference type="NCBI Taxonomy" id="2563114"/>
    <lineage>
        <taxon>Bacteria</taxon>
        <taxon>Pseudomonadati</taxon>
        <taxon>Bacteroidota</taxon>
        <taxon>Cytophagia</taxon>
        <taxon>Cytophagales</taxon>
        <taxon>Hymenobacteraceae</taxon>
        <taxon>Hymenobacter</taxon>
    </lineage>
</organism>
<evidence type="ECO:0000313" key="2">
    <source>
        <dbReference type="EMBL" id="TGE23197.1"/>
    </source>
</evidence>